<comment type="caution">
    <text evidence="2">The sequence shown here is derived from an EMBL/GenBank/DDBJ whole genome shotgun (WGS) entry which is preliminary data.</text>
</comment>
<sequence length="130" mass="13849">MAEAGEDYCARMHDHSLARWERTDAKHRCIGQHPQDFGGLDSAVSLLGGVLSSADHAITSEMAIEATDSSYGDYHQLGASPDAVHHAHNMQHTDVAMRAISEMLGFSHSMMNPQPQAAGASHAPASTAGR</sequence>
<evidence type="ECO:0000313" key="2">
    <source>
        <dbReference type="EMBL" id="KAG8462153.1"/>
    </source>
</evidence>
<accession>A0A8J5X950</accession>
<organism evidence="2 3">
    <name type="scientific">Diacronema lutheri</name>
    <name type="common">Unicellular marine alga</name>
    <name type="synonym">Monochrysis lutheri</name>
    <dbReference type="NCBI Taxonomy" id="2081491"/>
    <lineage>
        <taxon>Eukaryota</taxon>
        <taxon>Haptista</taxon>
        <taxon>Haptophyta</taxon>
        <taxon>Pavlovophyceae</taxon>
        <taxon>Pavlovales</taxon>
        <taxon>Pavlovaceae</taxon>
        <taxon>Diacronema</taxon>
    </lineage>
</organism>
<name>A0A8J5X950_DIALT</name>
<protein>
    <submittedName>
        <fullName evidence="2">Uncharacterized protein</fullName>
    </submittedName>
</protein>
<dbReference type="Proteomes" id="UP000751190">
    <property type="component" value="Unassembled WGS sequence"/>
</dbReference>
<gene>
    <name evidence="2" type="ORF">KFE25_011603</name>
</gene>
<dbReference type="OrthoDB" id="10418699at2759"/>
<evidence type="ECO:0000256" key="1">
    <source>
        <dbReference type="SAM" id="MobiDB-lite"/>
    </source>
</evidence>
<dbReference type="AlphaFoldDB" id="A0A8J5X950"/>
<feature type="region of interest" description="Disordered" evidence="1">
    <location>
        <begin position="111"/>
        <end position="130"/>
    </location>
</feature>
<reference evidence="2" key="1">
    <citation type="submission" date="2021-05" db="EMBL/GenBank/DDBJ databases">
        <title>The genome of the haptophyte Pavlova lutheri (Diacronema luteri, Pavlovales) - a model for lipid biosynthesis in eukaryotic algae.</title>
        <authorList>
            <person name="Hulatt C.J."/>
            <person name="Posewitz M.C."/>
        </authorList>
    </citation>
    <scope>NUCLEOTIDE SEQUENCE</scope>
    <source>
        <strain evidence="2">NIVA-4/92</strain>
    </source>
</reference>
<feature type="compositionally biased region" description="Low complexity" evidence="1">
    <location>
        <begin position="114"/>
        <end position="130"/>
    </location>
</feature>
<proteinExistence type="predicted"/>
<dbReference type="EMBL" id="JAGTXO010000022">
    <property type="protein sequence ID" value="KAG8462153.1"/>
    <property type="molecule type" value="Genomic_DNA"/>
</dbReference>
<keyword evidence="3" id="KW-1185">Reference proteome</keyword>
<evidence type="ECO:0000313" key="3">
    <source>
        <dbReference type="Proteomes" id="UP000751190"/>
    </source>
</evidence>